<protein>
    <recommendedName>
        <fullName evidence="7">Thioredoxin-like fold domain-containing protein</fullName>
    </recommendedName>
</protein>
<organism evidence="8 9">
    <name type="scientific">Deinococcus aquiradiocola</name>
    <dbReference type="NCBI Taxonomy" id="393059"/>
    <lineage>
        <taxon>Bacteria</taxon>
        <taxon>Thermotogati</taxon>
        <taxon>Deinococcota</taxon>
        <taxon>Deinococci</taxon>
        <taxon>Deinococcales</taxon>
        <taxon>Deinococcaceae</taxon>
        <taxon>Deinococcus</taxon>
    </lineage>
</organism>
<dbReference type="RefSeq" id="WP_188960418.1">
    <property type="nucleotide sequence ID" value="NZ_BMOE01000001.1"/>
</dbReference>
<reference evidence="8" key="2">
    <citation type="submission" date="2020-09" db="EMBL/GenBank/DDBJ databases">
        <authorList>
            <person name="Sun Q."/>
            <person name="Ohkuma M."/>
        </authorList>
    </citation>
    <scope>NUCLEOTIDE SEQUENCE</scope>
    <source>
        <strain evidence="8">JCM 14371</strain>
    </source>
</reference>
<name>A0A917P5D7_9DEIO</name>
<dbReference type="AlphaFoldDB" id="A0A917P5D7"/>
<evidence type="ECO:0000256" key="5">
    <source>
        <dbReference type="ARBA" id="ARBA00023284"/>
    </source>
</evidence>
<dbReference type="EMBL" id="BMOE01000001">
    <property type="protein sequence ID" value="GGJ62214.1"/>
    <property type="molecule type" value="Genomic_DNA"/>
</dbReference>
<keyword evidence="6" id="KW-1133">Transmembrane helix</keyword>
<keyword evidence="5" id="KW-0676">Redox-active center</keyword>
<evidence type="ECO:0000313" key="9">
    <source>
        <dbReference type="Proteomes" id="UP000635726"/>
    </source>
</evidence>
<feature type="transmembrane region" description="Helical" evidence="6">
    <location>
        <begin position="12"/>
        <end position="32"/>
    </location>
</feature>
<comment type="similarity">
    <text evidence="1">Belongs to the thioredoxin family. DsbA subfamily.</text>
</comment>
<keyword evidence="4" id="KW-1015">Disulfide bond</keyword>
<dbReference type="InterPro" id="IPR012336">
    <property type="entry name" value="Thioredoxin-like_fold"/>
</dbReference>
<keyword evidence="3" id="KW-0560">Oxidoreductase</keyword>
<keyword evidence="6" id="KW-0472">Membrane</keyword>
<dbReference type="Pfam" id="PF13462">
    <property type="entry name" value="Thioredoxin_4"/>
    <property type="match status" value="1"/>
</dbReference>
<evidence type="ECO:0000256" key="4">
    <source>
        <dbReference type="ARBA" id="ARBA00023157"/>
    </source>
</evidence>
<dbReference type="GO" id="GO:0016491">
    <property type="term" value="F:oxidoreductase activity"/>
    <property type="evidence" value="ECO:0007669"/>
    <property type="project" value="UniProtKB-KW"/>
</dbReference>
<evidence type="ECO:0000313" key="8">
    <source>
        <dbReference type="EMBL" id="GGJ62214.1"/>
    </source>
</evidence>
<dbReference type="PANTHER" id="PTHR13887:SF14">
    <property type="entry name" value="DISULFIDE BOND FORMATION PROTEIN D"/>
    <property type="match status" value="1"/>
</dbReference>
<dbReference type="PANTHER" id="PTHR13887">
    <property type="entry name" value="GLUTATHIONE S-TRANSFERASE KAPPA"/>
    <property type="match status" value="1"/>
</dbReference>
<keyword evidence="2" id="KW-0732">Signal</keyword>
<dbReference type="SUPFAM" id="SSF52833">
    <property type="entry name" value="Thioredoxin-like"/>
    <property type="match status" value="1"/>
</dbReference>
<reference evidence="8" key="1">
    <citation type="journal article" date="2014" name="Int. J. Syst. Evol. Microbiol.">
        <title>Complete genome sequence of Corynebacterium casei LMG S-19264T (=DSM 44701T), isolated from a smear-ripened cheese.</title>
        <authorList>
            <consortium name="US DOE Joint Genome Institute (JGI-PGF)"/>
            <person name="Walter F."/>
            <person name="Albersmeier A."/>
            <person name="Kalinowski J."/>
            <person name="Ruckert C."/>
        </authorList>
    </citation>
    <scope>NUCLEOTIDE SEQUENCE</scope>
    <source>
        <strain evidence="8">JCM 14371</strain>
    </source>
</reference>
<dbReference type="Proteomes" id="UP000635726">
    <property type="component" value="Unassembled WGS sequence"/>
</dbReference>
<evidence type="ECO:0000256" key="6">
    <source>
        <dbReference type="SAM" id="Phobius"/>
    </source>
</evidence>
<dbReference type="InterPro" id="IPR036249">
    <property type="entry name" value="Thioredoxin-like_sf"/>
</dbReference>
<sequence>MTRLNANSSNRNILLIGTVIAVVLIGLVVFAVRPGGSANTKSFNLDGQPMLGQASAKVTMVVFEDFKCPNCKNFEATIMPTLQSKYIDTGKAKLYKINFPFIGPDSTTAAEAAECVYLQKGDAGYNQYATLLFRAQKDENTQWATKPVLEDLGTYVDGLDAAKFKDCLDNDRTKPQVDADNAQATKAGVNATPSVFVNGQLIQDYSAEKVGAAIDKALQ</sequence>
<proteinExistence type="inferred from homology"/>
<keyword evidence="6" id="KW-0812">Transmembrane</keyword>
<accession>A0A917P5D7</accession>
<feature type="domain" description="Thioredoxin-like fold" evidence="7">
    <location>
        <begin position="47"/>
        <end position="216"/>
    </location>
</feature>
<evidence type="ECO:0000256" key="2">
    <source>
        <dbReference type="ARBA" id="ARBA00022729"/>
    </source>
</evidence>
<comment type="caution">
    <text evidence="8">The sequence shown here is derived from an EMBL/GenBank/DDBJ whole genome shotgun (WGS) entry which is preliminary data.</text>
</comment>
<evidence type="ECO:0000256" key="3">
    <source>
        <dbReference type="ARBA" id="ARBA00023002"/>
    </source>
</evidence>
<dbReference type="Gene3D" id="3.40.30.10">
    <property type="entry name" value="Glutaredoxin"/>
    <property type="match status" value="1"/>
</dbReference>
<evidence type="ECO:0000256" key="1">
    <source>
        <dbReference type="ARBA" id="ARBA00005791"/>
    </source>
</evidence>
<evidence type="ECO:0000259" key="7">
    <source>
        <dbReference type="Pfam" id="PF13462"/>
    </source>
</evidence>
<gene>
    <name evidence="8" type="ORF">GCM10008939_02560</name>
</gene>
<keyword evidence="9" id="KW-1185">Reference proteome</keyword>